<evidence type="ECO:0000313" key="1">
    <source>
        <dbReference type="EMBL" id="ETV91638.1"/>
    </source>
</evidence>
<dbReference type="GeneID" id="20090935"/>
<protein>
    <submittedName>
        <fullName evidence="1">Uncharacterized protein</fullName>
    </submittedName>
</protein>
<accession>A0A024TC59</accession>
<gene>
    <name evidence="1" type="ORF">H310_13885</name>
</gene>
<dbReference type="VEuPathDB" id="FungiDB:H310_13885"/>
<sequence length="119" mass="13605">MHNRTQGGGFARLGPTHALRTLLPRVAISSPTARLLHSFPREWTRRSYFKCPRTPRSWRPCFIDHDCAALLVVRWPGMHRIETSSMRVRANTCGRCSCRRRVHVVGPPAIPFVERSCGK</sequence>
<proteinExistence type="predicted"/>
<dbReference type="RefSeq" id="XP_008879757.1">
    <property type="nucleotide sequence ID" value="XM_008881535.1"/>
</dbReference>
<organism evidence="1">
    <name type="scientific">Aphanomyces invadans</name>
    <dbReference type="NCBI Taxonomy" id="157072"/>
    <lineage>
        <taxon>Eukaryota</taxon>
        <taxon>Sar</taxon>
        <taxon>Stramenopiles</taxon>
        <taxon>Oomycota</taxon>
        <taxon>Saprolegniomycetes</taxon>
        <taxon>Saprolegniales</taxon>
        <taxon>Verrucalvaceae</taxon>
        <taxon>Aphanomyces</taxon>
    </lineage>
</organism>
<reference evidence="1" key="1">
    <citation type="submission" date="2013-12" db="EMBL/GenBank/DDBJ databases">
        <title>The Genome Sequence of Aphanomyces invadans NJM9701.</title>
        <authorList>
            <consortium name="The Broad Institute Genomics Platform"/>
            <person name="Russ C."/>
            <person name="Tyler B."/>
            <person name="van West P."/>
            <person name="Dieguez-Uribeondo J."/>
            <person name="Young S.K."/>
            <person name="Zeng Q."/>
            <person name="Gargeya S."/>
            <person name="Fitzgerald M."/>
            <person name="Abouelleil A."/>
            <person name="Alvarado L."/>
            <person name="Chapman S.B."/>
            <person name="Gainer-Dewar J."/>
            <person name="Goldberg J."/>
            <person name="Griggs A."/>
            <person name="Gujja S."/>
            <person name="Hansen M."/>
            <person name="Howarth C."/>
            <person name="Imamovic A."/>
            <person name="Ireland A."/>
            <person name="Larimer J."/>
            <person name="McCowan C."/>
            <person name="Murphy C."/>
            <person name="Pearson M."/>
            <person name="Poon T.W."/>
            <person name="Priest M."/>
            <person name="Roberts A."/>
            <person name="Saif S."/>
            <person name="Shea T."/>
            <person name="Sykes S."/>
            <person name="Wortman J."/>
            <person name="Nusbaum C."/>
            <person name="Birren B."/>
        </authorList>
    </citation>
    <scope>NUCLEOTIDE SEQUENCE [LARGE SCALE GENOMIC DNA]</scope>
    <source>
        <strain evidence="1">NJM9701</strain>
    </source>
</reference>
<dbReference type="EMBL" id="KI914008">
    <property type="protein sequence ID" value="ETV91638.1"/>
    <property type="molecule type" value="Genomic_DNA"/>
</dbReference>
<dbReference type="AlphaFoldDB" id="A0A024TC59"/>
<name>A0A024TC59_9STRA</name>